<dbReference type="Proteomes" id="UP000250043">
    <property type="component" value="Unassembled WGS sequence"/>
</dbReference>
<sequence length="216" mass="23089">MPLGSVPGGTTAPAGMSIRRMPNGDGGMNVPGASRDPSHFATGIIAGDVMLPYDHGRREARRSASLLAKVRRHGRDHRVRVLPLLCERLPHAVVVVDVEQPSHRHRTMERETPVSTGAATAARAPAGYARHPPRRAVGCQDMAAKSSSRSLPTPVHTTALVLAAARQTPLPPPLLPRSVLKVHFSITRVTRKTTMGSGWRHGGRVAAGVVARLEHS</sequence>
<dbReference type="AlphaFoldDB" id="A0A8E2AHU5"/>
<reference evidence="2 3" key="1">
    <citation type="submission" date="2016-07" db="EMBL/GenBank/DDBJ databases">
        <title>Draft genome of the white-rot fungus Obba rivulosa 3A-2.</title>
        <authorList>
            <consortium name="DOE Joint Genome Institute"/>
            <person name="Miettinen O."/>
            <person name="Riley R."/>
            <person name="Acob R."/>
            <person name="Barry K."/>
            <person name="Cullen D."/>
            <person name="De Vries R."/>
            <person name="Hainaut M."/>
            <person name="Hatakka A."/>
            <person name="Henrissat B."/>
            <person name="Hilden K."/>
            <person name="Kuo R."/>
            <person name="Labutti K."/>
            <person name="Lipzen A."/>
            <person name="Makela M.R."/>
            <person name="Sandor L."/>
            <person name="Spatafora J.W."/>
            <person name="Grigoriev I.V."/>
            <person name="Hibbett D.S."/>
        </authorList>
    </citation>
    <scope>NUCLEOTIDE SEQUENCE [LARGE SCALE GENOMIC DNA]</scope>
    <source>
        <strain evidence="2 3">3A-2</strain>
    </source>
</reference>
<evidence type="ECO:0000313" key="2">
    <source>
        <dbReference type="EMBL" id="OCH84443.1"/>
    </source>
</evidence>
<feature type="region of interest" description="Disordered" evidence="1">
    <location>
        <begin position="1"/>
        <end position="35"/>
    </location>
</feature>
<keyword evidence="3" id="KW-1185">Reference proteome</keyword>
<protein>
    <submittedName>
        <fullName evidence="2">Uncharacterized protein</fullName>
    </submittedName>
</protein>
<proteinExistence type="predicted"/>
<evidence type="ECO:0000256" key="1">
    <source>
        <dbReference type="SAM" id="MobiDB-lite"/>
    </source>
</evidence>
<dbReference type="EMBL" id="KV722672">
    <property type="protein sequence ID" value="OCH84443.1"/>
    <property type="molecule type" value="Genomic_DNA"/>
</dbReference>
<name>A0A8E2AHU5_9APHY</name>
<organism evidence="2 3">
    <name type="scientific">Obba rivulosa</name>
    <dbReference type="NCBI Taxonomy" id="1052685"/>
    <lineage>
        <taxon>Eukaryota</taxon>
        <taxon>Fungi</taxon>
        <taxon>Dikarya</taxon>
        <taxon>Basidiomycota</taxon>
        <taxon>Agaricomycotina</taxon>
        <taxon>Agaricomycetes</taxon>
        <taxon>Polyporales</taxon>
        <taxon>Gelatoporiaceae</taxon>
        <taxon>Obba</taxon>
    </lineage>
</organism>
<feature type="compositionally biased region" description="Low complexity" evidence="1">
    <location>
        <begin position="118"/>
        <end position="130"/>
    </location>
</feature>
<accession>A0A8E2AHU5</accession>
<gene>
    <name evidence="2" type="ORF">OBBRIDRAFT_407174</name>
</gene>
<evidence type="ECO:0000313" key="3">
    <source>
        <dbReference type="Proteomes" id="UP000250043"/>
    </source>
</evidence>
<feature type="region of interest" description="Disordered" evidence="1">
    <location>
        <begin position="100"/>
        <end position="135"/>
    </location>
</feature>